<dbReference type="InterPro" id="IPR051791">
    <property type="entry name" value="Pra-immunoreactive"/>
</dbReference>
<feature type="transmembrane region" description="Helical" evidence="6">
    <location>
        <begin position="137"/>
        <end position="157"/>
    </location>
</feature>
<dbReference type="OrthoDB" id="3369537at2"/>
<evidence type="ECO:0000256" key="1">
    <source>
        <dbReference type="ARBA" id="ARBA00004651"/>
    </source>
</evidence>
<evidence type="ECO:0000313" key="8">
    <source>
        <dbReference type="EMBL" id="SEM25831.1"/>
    </source>
</evidence>
<accession>A0A1H7WWN0</accession>
<evidence type="ECO:0000256" key="6">
    <source>
        <dbReference type="SAM" id="Phobius"/>
    </source>
</evidence>
<sequence>MNDDQRRIDHYADAFERRLACSAAERARRRAELVEHLTDAAEAGDLDDALARLGDPEHAAEAFTRGGSAAEASFGRRIGAALVDNLPLVAVAVGLLVQSASRGGTIAGAFPPFVYVRSRDFCVSLLPTACSQDDGGLLHAIGLPLALAWSIVGLALLESRSGATPGKRLAGLRVVTEAGLLLRPGQALVRRLSFLLGPAAWLDWLPFLSGERRRLLDHVTHARVVTAAGPAADRD</sequence>
<comment type="subcellular location">
    <subcellularLocation>
        <location evidence="1">Cell membrane</location>
        <topology evidence="1">Multi-pass membrane protein</topology>
    </subcellularLocation>
</comment>
<organism evidence="8 9">
    <name type="scientific">Nonomuraea pusilla</name>
    <dbReference type="NCBI Taxonomy" id="46177"/>
    <lineage>
        <taxon>Bacteria</taxon>
        <taxon>Bacillati</taxon>
        <taxon>Actinomycetota</taxon>
        <taxon>Actinomycetes</taxon>
        <taxon>Streptosporangiales</taxon>
        <taxon>Streptosporangiaceae</taxon>
        <taxon>Nonomuraea</taxon>
    </lineage>
</organism>
<dbReference type="InterPro" id="IPR010432">
    <property type="entry name" value="RDD"/>
</dbReference>
<keyword evidence="4 6" id="KW-1133">Transmembrane helix</keyword>
<dbReference type="PANTHER" id="PTHR36115">
    <property type="entry name" value="PROLINE-RICH ANTIGEN HOMOLOG-RELATED"/>
    <property type="match status" value="1"/>
</dbReference>
<keyword evidence="9" id="KW-1185">Reference proteome</keyword>
<evidence type="ECO:0000256" key="3">
    <source>
        <dbReference type="ARBA" id="ARBA00022692"/>
    </source>
</evidence>
<keyword evidence="3 6" id="KW-0812">Transmembrane</keyword>
<dbReference type="GO" id="GO:0005886">
    <property type="term" value="C:plasma membrane"/>
    <property type="evidence" value="ECO:0007669"/>
    <property type="project" value="UniProtKB-SubCell"/>
</dbReference>
<keyword evidence="2" id="KW-1003">Cell membrane</keyword>
<evidence type="ECO:0000256" key="5">
    <source>
        <dbReference type="ARBA" id="ARBA00023136"/>
    </source>
</evidence>
<evidence type="ECO:0000259" key="7">
    <source>
        <dbReference type="Pfam" id="PF06271"/>
    </source>
</evidence>
<dbReference type="AlphaFoldDB" id="A0A1H7WWN0"/>
<keyword evidence="5 6" id="KW-0472">Membrane</keyword>
<evidence type="ECO:0000313" key="9">
    <source>
        <dbReference type="Proteomes" id="UP000198953"/>
    </source>
</evidence>
<dbReference type="Pfam" id="PF06271">
    <property type="entry name" value="RDD"/>
    <property type="match status" value="1"/>
</dbReference>
<proteinExistence type="predicted"/>
<feature type="domain" description="RDD" evidence="7">
    <location>
        <begin position="72"/>
        <end position="217"/>
    </location>
</feature>
<protein>
    <submittedName>
        <fullName evidence="8">RDD family protein</fullName>
    </submittedName>
</protein>
<dbReference type="RefSeq" id="WP_091102706.1">
    <property type="nucleotide sequence ID" value="NZ_FOBF01000011.1"/>
</dbReference>
<gene>
    <name evidence="8" type="ORF">SAMN05660976_04640</name>
</gene>
<dbReference type="Proteomes" id="UP000198953">
    <property type="component" value="Unassembled WGS sequence"/>
</dbReference>
<evidence type="ECO:0000256" key="4">
    <source>
        <dbReference type="ARBA" id="ARBA00022989"/>
    </source>
</evidence>
<dbReference type="PANTHER" id="PTHR36115:SF6">
    <property type="entry name" value="PROLINE-RICH ANTIGEN HOMOLOG"/>
    <property type="match status" value="1"/>
</dbReference>
<name>A0A1H7WWN0_9ACTN</name>
<reference evidence="8 9" key="1">
    <citation type="submission" date="2016-10" db="EMBL/GenBank/DDBJ databases">
        <authorList>
            <person name="de Groot N.N."/>
        </authorList>
    </citation>
    <scope>NUCLEOTIDE SEQUENCE [LARGE SCALE GENOMIC DNA]</scope>
    <source>
        <strain evidence="8 9">DSM 43357</strain>
    </source>
</reference>
<dbReference type="EMBL" id="FOBF01000011">
    <property type="protein sequence ID" value="SEM25831.1"/>
    <property type="molecule type" value="Genomic_DNA"/>
</dbReference>
<evidence type="ECO:0000256" key="2">
    <source>
        <dbReference type="ARBA" id="ARBA00022475"/>
    </source>
</evidence>
<dbReference type="STRING" id="46177.SAMN05660976_04640"/>